<comment type="caution">
    <text evidence="3">The sequence shown here is derived from an EMBL/GenBank/DDBJ whole genome shotgun (WGS) entry which is preliminary data.</text>
</comment>
<feature type="domain" description="DNA helicase Pif1-like DEAD-box helicase" evidence="2">
    <location>
        <begin position="55"/>
        <end position="205"/>
    </location>
</feature>
<evidence type="ECO:0000313" key="3">
    <source>
        <dbReference type="EMBL" id="RNA07297.1"/>
    </source>
</evidence>
<keyword evidence="1" id="KW-0547">Nucleotide-binding</keyword>
<accession>A0A3M7Q776</accession>
<evidence type="ECO:0000256" key="1">
    <source>
        <dbReference type="RuleBase" id="RU363044"/>
    </source>
</evidence>
<comment type="similarity">
    <text evidence="1">Belongs to the helicase family.</text>
</comment>
<keyword evidence="1 3" id="KW-0347">Helicase</keyword>
<dbReference type="PANTHER" id="PTHR47642:SF6">
    <property type="entry name" value="ATP-DEPENDENT DNA HELICASE"/>
    <property type="match status" value="1"/>
</dbReference>
<evidence type="ECO:0000313" key="4">
    <source>
        <dbReference type="Proteomes" id="UP000276133"/>
    </source>
</evidence>
<dbReference type="InterPro" id="IPR010285">
    <property type="entry name" value="DNA_helicase_pif1-like_DEAD"/>
</dbReference>
<proteinExistence type="inferred from homology"/>
<dbReference type="Proteomes" id="UP000276133">
    <property type="component" value="Unassembled WGS sequence"/>
</dbReference>
<dbReference type="InterPro" id="IPR051055">
    <property type="entry name" value="PIF1_helicase"/>
</dbReference>
<evidence type="ECO:0000259" key="2">
    <source>
        <dbReference type="Pfam" id="PF05970"/>
    </source>
</evidence>
<dbReference type="GO" id="GO:0043139">
    <property type="term" value="F:5'-3' DNA helicase activity"/>
    <property type="evidence" value="ECO:0007669"/>
    <property type="project" value="UniProtKB-EC"/>
</dbReference>
<keyword evidence="1" id="KW-0067">ATP-binding</keyword>
<name>A0A3M7Q776_BRAPC</name>
<protein>
    <recommendedName>
        <fullName evidence="1">ATP-dependent DNA helicase</fullName>
        <ecNumber evidence="1">5.6.2.3</ecNumber>
    </recommendedName>
</protein>
<dbReference type="EMBL" id="REGN01007096">
    <property type="protein sequence ID" value="RNA07297.1"/>
    <property type="molecule type" value="Genomic_DNA"/>
</dbReference>
<dbReference type="PANTHER" id="PTHR47642">
    <property type="entry name" value="ATP-DEPENDENT DNA HELICASE"/>
    <property type="match status" value="1"/>
</dbReference>
<keyword evidence="1" id="KW-0233">DNA recombination</keyword>
<comment type="catalytic activity">
    <reaction evidence="1">
        <text>ATP + H2O = ADP + phosphate + H(+)</text>
        <dbReference type="Rhea" id="RHEA:13065"/>
        <dbReference type="ChEBI" id="CHEBI:15377"/>
        <dbReference type="ChEBI" id="CHEBI:15378"/>
        <dbReference type="ChEBI" id="CHEBI:30616"/>
        <dbReference type="ChEBI" id="CHEBI:43474"/>
        <dbReference type="ChEBI" id="CHEBI:456216"/>
        <dbReference type="EC" id="5.6.2.3"/>
    </reaction>
</comment>
<dbReference type="GO" id="GO:0016887">
    <property type="term" value="F:ATP hydrolysis activity"/>
    <property type="evidence" value="ECO:0007669"/>
    <property type="project" value="RHEA"/>
</dbReference>
<keyword evidence="1 3" id="KW-0378">Hydrolase</keyword>
<dbReference type="Pfam" id="PF05970">
    <property type="entry name" value="PIF1"/>
    <property type="match status" value="1"/>
</dbReference>
<dbReference type="AlphaFoldDB" id="A0A3M7Q776"/>
<feature type="non-terminal residue" evidence="3">
    <location>
        <position position="312"/>
    </location>
</feature>
<dbReference type="GO" id="GO:0000723">
    <property type="term" value="P:telomere maintenance"/>
    <property type="evidence" value="ECO:0007669"/>
    <property type="project" value="InterPro"/>
</dbReference>
<dbReference type="GO" id="GO:0006310">
    <property type="term" value="P:DNA recombination"/>
    <property type="evidence" value="ECO:0007669"/>
    <property type="project" value="UniProtKB-KW"/>
</dbReference>
<comment type="cofactor">
    <cofactor evidence="1">
        <name>Mg(2+)</name>
        <dbReference type="ChEBI" id="CHEBI:18420"/>
    </cofactor>
</comment>
<dbReference type="SUPFAM" id="SSF52540">
    <property type="entry name" value="P-loop containing nucleoside triphosphate hydrolases"/>
    <property type="match status" value="1"/>
</dbReference>
<organism evidence="3 4">
    <name type="scientific">Brachionus plicatilis</name>
    <name type="common">Marine rotifer</name>
    <name type="synonym">Brachionus muelleri</name>
    <dbReference type="NCBI Taxonomy" id="10195"/>
    <lineage>
        <taxon>Eukaryota</taxon>
        <taxon>Metazoa</taxon>
        <taxon>Spiralia</taxon>
        <taxon>Gnathifera</taxon>
        <taxon>Rotifera</taxon>
        <taxon>Eurotatoria</taxon>
        <taxon>Monogononta</taxon>
        <taxon>Pseudotrocha</taxon>
        <taxon>Ploima</taxon>
        <taxon>Brachionidae</taxon>
        <taxon>Brachionus</taxon>
    </lineage>
</organism>
<dbReference type="STRING" id="10195.A0A3M7Q776"/>
<keyword evidence="4" id="KW-1185">Reference proteome</keyword>
<dbReference type="GO" id="GO:0006281">
    <property type="term" value="P:DNA repair"/>
    <property type="evidence" value="ECO:0007669"/>
    <property type="project" value="UniProtKB-KW"/>
</dbReference>
<dbReference type="EC" id="5.6.2.3" evidence="1"/>
<keyword evidence="1" id="KW-0227">DNA damage</keyword>
<dbReference type="GO" id="GO:0005524">
    <property type="term" value="F:ATP binding"/>
    <property type="evidence" value="ECO:0007669"/>
    <property type="project" value="UniProtKB-KW"/>
</dbReference>
<keyword evidence="1" id="KW-0234">DNA repair</keyword>
<dbReference type="OrthoDB" id="416437at2759"/>
<dbReference type="Gene3D" id="3.40.50.300">
    <property type="entry name" value="P-loop containing nucleotide triphosphate hydrolases"/>
    <property type="match status" value="1"/>
</dbReference>
<sequence>MLPTEFTEHSELVPISEIVEQISPIADTAYDWKQRKNVYSKVDLDRMTLCTYSKAAYIIRGETIHSLFSIQVDNETQNISSDKLSLLQEEFKYVRVLIIDEFSMMPQKMFGVVDIRLRIIKADDRYFGGLSIFLVGDPGQLLPVCGAPLYYNKSNKPNNLDGFKAYSQFKIVVKLEVERQKTSNDIRQQKFIELLPRCRNGENTVEDWQLLLENSVSPTNIQKFSDATKLFFENDKVDTYNNQKLSYNLNLTKRLPSDQCNGLSNQLYISINSQITLTSNLWTSKGLVNSANGIIKDIIVLDDFVHGDIPMA</sequence>
<dbReference type="InterPro" id="IPR027417">
    <property type="entry name" value="P-loop_NTPase"/>
</dbReference>
<reference evidence="3 4" key="1">
    <citation type="journal article" date="2018" name="Sci. Rep.">
        <title>Genomic signatures of local adaptation to the degree of environmental predictability in rotifers.</title>
        <authorList>
            <person name="Franch-Gras L."/>
            <person name="Hahn C."/>
            <person name="Garcia-Roger E.M."/>
            <person name="Carmona M.J."/>
            <person name="Serra M."/>
            <person name="Gomez A."/>
        </authorList>
    </citation>
    <scope>NUCLEOTIDE SEQUENCE [LARGE SCALE GENOMIC DNA]</scope>
    <source>
        <strain evidence="3">HYR1</strain>
    </source>
</reference>
<gene>
    <name evidence="3" type="ORF">BpHYR1_014067</name>
</gene>